<comment type="caution">
    <text evidence="1">The sequence shown here is derived from an EMBL/GenBank/DDBJ whole genome shotgun (WGS) entry which is preliminary data.</text>
</comment>
<accession>A0ABN9LWR0</accession>
<protein>
    <submittedName>
        <fullName evidence="1">Uncharacterized protein</fullName>
    </submittedName>
</protein>
<reference evidence="1" key="1">
    <citation type="submission" date="2023-07" db="EMBL/GenBank/DDBJ databases">
        <authorList>
            <person name="Stuckert A."/>
        </authorList>
    </citation>
    <scope>NUCLEOTIDE SEQUENCE</scope>
</reference>
<dbReference type="EMBL" id="CAUEEQ010031862">
    <property type="protein sequence ID" value="CAJ0950525.1"/>
    <property type="molecule type" value="Genomic_DNA"/>
</dbReference>
<organism evidence="1 2">
    <name type="scientific">Ranitomeya imitator</name>
    <name type="common">mimic poison frog</name>
    <dbReference type="NCBI Taxonomy" id="111125"/>
    <lineage>
        <taxon>Eukaryota</taxon>
        <taxon>Metazoa</taxon>
        <taxon>Chordata</taxon>
        <taxon>Craniata</taxon>
        <taxon>Vertebrata</taxon>
        <taxon>Euteleostomi</taxon>
        <taxon>Amphibia</taxon>
        <taxon>Batrachia</taxon>
        <taxon>Anura</taxon>
        <taxon>Neobatrachia</taxon>
        <taxon>Hyloidea</taxon>
        <taxon>Dendrobatidae</taxon>
        <taxon>Dendrobatinae</taxon>
        <taxon>Ranitomeya</taxon>
    </lineage>
</organism>
<evidence type="ECO:0000313" key="2">
    <source>
        <dbReference type="Proteomes" id="UP001176940"/>
    </source>
</evidence>
<dbReference type="Proteomes" id="UP001176940">
    <property type="component" value="Unassembled WGS sequence"/>
</dbReference>
<gene>
    <name evidence="1" type="ORF">RIMI_LOCUS13066100</name>
</gene>
<evidence type="ECO:0000313" key="1">
    <source>
        <dbReference type="EMBL" id="CAJ0950525.1"/>
    </source>
</evidence>
<keyword evidence="2" id="KW-1185">Reference proteome</keyword>
<sequence>MSLLAALNLDLEISMLPVSTLHWRADLLKIPAHGNHYEQLPVHMEDGVNFHGLKEDAWQAKDSQIG</sequence>
<proteinExistence type="predicted"/>
<name>A0ABN9LWR0_9NEOB</name>